<dbReference type="InterPro" id="IPR041458">
    <property type="entry name" value="Rv3651-like_N"/>
</dbReference>
<accession>A0A7K0DEF7</accession>
<dbReference type="Pfam" id="PF21043">
    <property type="entry name" value="Rv3651-like_C"/>
    <property type="match status" value="1"/>
</dbReference>
<evidence type="ECO:0008006" key="5">
    <source>
        <dbReference type="Google" id="ProtNLM"/>
    </source>
</evidence>
<reference evidence="3 4" key="1">
    <citation type="submission" date="2019-10" db="EMBL/GenBank/DDBJ databases">
        <title>Nocardia macrotermitis sp. nov. and Nocardia aurantia sp. nov., isolated from the gut of fungus growing-termite Macrotermes natalensis.</title>
        <authorList>
            <person name="Benndorf R."/>
            <person name="Schwitalla J."/>
            <person name="Martin K."/>
            <person name="De Beer W."/>
            <person name="Kaster A.-K."/>
            <person name="Vollmers J."/>
            <person name="Poulsen M."/>
            <person name="Beemelmanns C."/>
        </authorList>
    </citation>
    <scope>NUCLEOTIDE SEQUENCE [LARGE SCALE GENOMIC DNA]</scope>
    <source>
        <strain evidence="3 4">RB20</strain>
    </source>
</reference>
<organism evidence="3 4">
    <name type="scientific">Nocardia macrotermitis</name>
    <dbReference type="NCBI Taxonomy" id="2585198"/>
    <lineage>
        <taxon>Bacteria</taxon>
        <taxon>Bacillati</taxon>
        <taxon>Actinomycetota</taxon>
        <taxon>Actinomycetes</taxon>
        <taxon>Mycobacteriales</taxon>
        <taxon>Nocardiaceae</taxon>
        <taxon>Nocardia</taxon>
    </lineage>
</organism>
<evidence type="ECO:0000259" key="1">
    <source>
        <dbReference type="Pfam" id="PF18007"/>
    </source>
</evidence>
<proteinExistence type="predicted"/>
<gene>
    <name evidence="3" type="ORF">NRB20_70140</name>
</gene>
<feature type="domain" description="Rv3651-like N-terminal" evidence="1">
    <location>
        <begin position="15"/>
        <end position="117"/>
    </location>
</feature>
<comment type="caution">
    <text evidence="3">The sequence shown here is derived from an EMBL/GenBank/DDBJ whole genome shotgun (WGS) entry which is preliminary data.</text>
</comment>
<name>A0A7K0DEF7_9NOCA</name>
<dbReference type="AlphaFoldDB" id="A0A7K0DEF7"/>
<dbReference type="Proteomes" id="UP000438448">
    <property type="component" value="Unassembled WGS sequence"/>
</dbReference>
<evidence type="ECO:0000313" key="3">
    <source>
        <dbReference type="EMBL" id="MQY23881.1"/>
    </source>
</evidence>
<dbReference type="EMBL" id="WEGK01000024">
    <property type="protein sequence ID" value="MQY23881.1"/>
    <property type="molecule type" value="Genomic_DNA"/>
</dbReference>
<protein>
    <recommendedName>
        <fullName evidence="5">Rv3651-like N-terminal domain-containing protein</fullName>
    </recommendedName>
</protein>
<feature type="domain" description="Rv3651-like C-terminal" evidence="2">
    <location>
        <begin position="241"/>
        <end position="318"/>
    </location>
</feature>
<dbReference type="InterPro" id="IPR048578">
    <property type="entry name" value="Rv3651-like_C"/>
</dbReference>
<keyword evidence="4" id="KW-1185">Reference proteome</keyword>
<evidence type="ECO:0000259" key="2">
    <source>
        <dbReference type="Pfam" id="PF21043"/>
    </source>
</evidence>
<evidence type="ECO:0000313" key="4">
    <source>
        <dbReference type="Proteomes" id="UP000438448"/>
    </source>
</evidence>
<dbReference type="Pfam" id="PF18007">
    <property type="entry name" value="Rv3651-like_N"/>
    <property type="match status" value="1"/>
</dbReference>
<sequence length="400" mass="43091">MLGMGSFGTPRINPWLTVEMLAPEGMSAASVGGEPRDFAGWQRVVQRLLAKLPPAYGLSTSSACQAILTASREAIDVDLRVDTDAGPHRMLARPVLGPAGDVHAVRLWLGPAGARVPRPTPAVGGIWDLASQTIRLPAGVTELAGMSPEDYAPAMSIAELFHRWTGFDRHAEVLDLLYDPNPGASLQFDVTVGISARWLISMRARDDLRTEGAWLLIEDAGPVDPAAQVTALERVALREAHRRAGTHLGVLQVEHASISHWLTDPAPWVRWDNLPSPVEVFHPDDRARLAEVAERLRSGVAATVTLRVLNHSGGYGPASLSLYPYPGYSAKHLAIAEFVRVSAPEESGPVNVNSGRMVMERSRCRAPLAEEVVTAPFHALGNRLPACGDGLSRQVRGTKS</sequence>